<gene>
    <name evidence="2" type="ORF">OMED0929_LOCUS4200</name>
</gene>
<feature type="compositionally biased region" description="Basic and acidic residues" evidence="1">
    <location>
        <begin position="318"/>
        <end position="329"/>
    </location>
</feature>
<accession>A0A6U0AVV8</accession>
<feature type="compositionally biased region" description="Polar residues" evidence="1">
    <location>
        <begin position="813"/>
        <end position="824"/>
    </location>
</feature>
<feature type="region of interest" description="Disordered" evidence="1">
    <location>
        <begin position="698"/>
        <end position="723"/>
    </location>
</feature>
<reference evidence="2" key="1">
    <citation type="submission" date="2021-01" db="EMBL/GenBank/DDBJ databases">
        <authorList>
            <person name="Corre E."/>
            <person name="Pelletier E."/>
            <person name="Niang G."/>
            <person name="Scheremetjew M."/>
            <person name="Finn R."/>
            <person name="Kale V."/>
            <person name="Holt S."/>
            <person name="Cochrane G."/>
            <person name="Meng A."/>
            <person name="Brown T."/>
            <person name="Cohen L."/>
        </authorList>
    </citation>
    <scope>NUCLEOTIDE SEQUENCE</scope>
    <source>
        <strain evidence="2">Clade-D-RCC2572</strain>
    </source>
</reference>
<name>A0A6U0AVV8_9CHLO</name>
<protein>
    <submittedName>
        <fullName evidence="2">Uncharacterized protein</fullName>
    </submittedName>
</protein>
<feature type="region of interest" description="Disordered" evidence="1">
    <location>
        <begin position="75"/>
        <end position="95"/>
    </location>
</feature>
<dbReference type="AlphaFoldDB" id="A0A6U0AVV8"/>
<evidence type="ECO:0000313" key="2">
    <source>
        <dbReference type="EMBL" id="CAD8583083.1"/>
    </source>
</evidence>
<evidence type="ECO:0000256" key="1">
    <source>
        <dbReference type="SAM" id="MobiDB-lite"/>
    </source>
</evidence>
<organism evidence="2">
    <name type="scientific">Ostreococcus mediterraneus</name>
    <dbReference type="NCBI Taxonomy" id="1486918"/>
    <lineage>
        <taxon>Eukaryota</taxon>
        <taxon>Viridiplantae</taxon>
        <taxon>Chlorophyta</taxon>
        <taxon>Mamiellophyceae</taxon>
        <taxon>Mamiellales</taxon>
        <taxon>Bathycoccaceae</taxon>
        <taxon>Ostreococcus</taxon>
    </lineage>
</organism>
<feature type="compositionally biased region" description="Low complexity" evidence="1">
    <location>
        <begin position="334"/>
        <end position="345"/>
    </location>
</feature>
<sequence length="866" mass="93473">MASARAAAKTASVQANENDHAMCVPIATPYAFGADELTSLRRGEDEARNHEVRAYKLGKKKRSYNQVELTFERQREDNGNFSKAHGKKHEGREEETTMRIFEAAERICGDDVPRQYQESALEYELKLYNGKLARAVVYLVYAEPLKADVAPGKKSGVSDGYGYTWLPVSRDRCVKGCDGPILSAIQRFGKQGRTQKSAAAAQAAPVKPAADDKWKDSRNLFISIDEASNHVCPYNKCKVFRLLFGVYTHDTNEFLGSGVSGPIRVLANNDVPKGAAAMRVRCVLDGSWGGWNTTEYTEDELLEIFKGMCVNKQLGKSNQEKPRDKRVADAPETARGAAPSARAPPVKLKGTKRTSAKHNGVAPTKRNKEVLGRMLKKHQQKTQSLPLQELPISPNQQDALDMPPPESHDLSFLPLQMMTSPLGTPPDADAAGFAGMFGTPVELLCSADMRDVLNTSDLPSLCTPGDQRQNTQFPSAEMMPPPTTGGFAHMRFTPGVIPPISSTGSLGSISLASLGSLGPLASAFKQTPSEFKGKTMSRAFTRSARKNAEAKATPNAFLASILASGNTVEGGTKSVKTAAPSVSVQKPTGSRRTTRKALKEIENTAEPRTAAVNDKTQVRPASMTTAVASAPGVSDEAFDDIPVRGLRSRQPSPNGLAPTRLLFSPVPNGISAMHTFDDSDDEKIVANEAPWISPTGIRTHQAQRASKDARTYKRKQAEASVSMPRMASVTDVAELVTAQKPNERAAGGKSRLSSFFVRPSNAPPPPEIKLGGVGNRTSKRKTRNSGAAVHFRGDVNFENAPSTSKRRTRSTDVEQTLLSPQWPSKRSALSPMDANNQNAINSPGFVNSLKSMMGWAIGATGDGVDK</sequence>
<feature type="region of interest" description="Disordered" evidence="1">
    <location>
        <begin position="315"/>
        <end position="364"/>
    </location>
</feature>
<proteinExistence type="predicted"/>
<feature type="region of interest" description="Disordered" evidence="1">
    <location>
        <begin position="570"/>
        <end position="620"/>
    </location>
</feature>
<feature type="compositionally biased region" description="Basic and acidic residues" evidence="1">
    <location>
        <begin position="705"/>
        <end position="717"/>
    </location>
</feature>
<dbReference type="EMBL" id="HBEW01004999">
    <property type="protein sequence ID" value="CAD8583083.1"/>
    <property type="molecule type" value="Transcribed_RNA"/>
</dbReference>
<feature type="compositionally biased region" description="Polar residues" evidence="1">
    <location>
        <begin position="580"/>
        <end position="591"/>
    </location>
</feature>
<feature type="region of interest" description="Disordered" evidence="1">
    <location>
        <begin position="742"/>
        <end position="836"/>
    </location>
</feature>